<dbReference type="EMBL" id="DSKY01000010">
    <property type="protein sequence ID" value="HDY58626.1"/>
    <property type="molecule type" value="Genomic_DNA"/>
</dbReference>
<dbReference type="Gene3D" id="1.10.3210.10">
    <property type="entry name" value="Hypothetical protein af1432"/>
    <property type="match status" value="1"/>
</dbReference>
<feature type="domain" description="HD" evidence="1">
    <location>
        <begin position="24"/>
        <end position="146"/>
    </location>
</feature>
<organism evidence="3">
    <name type="scientific">candidate division WOR-3 bacterium</name>
    <dbReference type="NCBI Taxonomy" id="2052148"/>
    <lineage>
        <taxon>Bacteria</taxon>
        <taxon>Bacteria division WOR-3</taxon>
    </lineage>
</organism>
<dbReference type="PROSITE" id="PS51831">
    <property type="entry name" value="HD"/>
    <property type="match status" value="1"/>
</dbReference>
<feature type="domain" description="HD-GYP" evidence="2">
    <location>
        <begin position="2"/>
        <end position="197"/>
    </location>
</feature>
<dbReference type="InterPro" id="IPR006675">
    <property type="entry name" value="HDIG_dom"/>
</dbReference>
<dbReference type="SUPFAM" id="SSF109604">
    <property type="entry name" value="HD-domain/PDEase-like"/>
    <property type="match status" value="1"/>
</dbReference>
<dbReference type="InterPro" id="IPR003607">
    <property type="entry name" value="HD/PDEase_dom"/>
</dbReference>
<name>A0A7V0Z4Q9_UNCW3</name>
<comment type="caution">
    <text evidence="3">The sequence shown here is derived from an EMBL/GenBank/DDBJ whole genome shotgun (WGS) entry which is preliminary data.</text>
</comment>
<evidence type="ECO:0000259" key="1">
    <source>
        <dbReference type="PROSITE" id="PS51831"/>
    </source>
</evidence>
<sequence>MIKEMDIEMVFALVQAIEMRDPCTKGHSLQVSNIAVELAKIFGSSEREVELVRYAGLLHDVGKIAVPEAILNKPSGLNEEEWKVMRIHPVISAEIVRLIKDLSEIEKWIFYHHERWDGTGYPEGLQGREIPCFSRILAICDTYSAMVSDRPYRKGLTDEAAREEIKNYSGKQFDPEIVEIFLTLSKEFLKRIIEKTDAPS</sequence>
<dbReference type="CDD" id="cd00077">
    <property type="entry name" value="HDc"/>
    <property type="match status" value="1"/>
</dbReference>
<dbReference type="PROSITE" id="PS51832">
    <property type="entry name" value="HD_GYP"/>
    <property type="match status" value="1"/>
</dbReference>
<dbReference type="InterPro" id="IPR006674">
    <property type="entry name" value="HD_domain"/>
</dbReference>
<dbReference type="NCBIfam" id="TIGR00277">
    <property type="entry name" value="HDIG"/>
    <property type="match status" value="1"/>
</dbReference>
<protein>
    <submittedName>
        <fullName evidence="3">HD-GYP domain-containing protein</fullName>
    </submittedName>
</protein>
<evidence type="ECO:0000259" key="2">
    <source>
        <dbReference type="PROSITE" id="PS51832"/>
    </source>
</evidence>
<dbReference type="InterPro" id="IPR037522">
    <property type="entry name" value="HD_GYP_dom"/>
</dbReference>
<dbReference type="Pfam" id="PF13487">
    <property type="entry name" value="HD_5"/>
    <property type="match status" value="1"/>
</dbReference>
<gene>
    <name evidence="3" type="ORF">ENP86_03620</name>
</gene>
<proteinExistence type="predicted"/>
<evidence type="ECO:0000313" key="3">
    <source>
        <dbReference type="EMBL" id="HDY58626.1"/>
    </source>
</evidence>
<dbReference type="AlphaFoldDB" id="A0A7V0Z4Q9"/>
<dbReference type="SMART" id="SM00471">
    <property type="entry name" value="HDc"/>
    <property type="match status" value="1"/>
</dbReference>
<dbReference type="PANTHER" id="PTHR43155">
    <property type="entry name" value="CYCLIC DI-GMP PHOSPHODIESTERASE PA4108-RELATED"/>
    <property type="match status" value="1"/>
</dbReference>
<accession>A0A7V0Z4Q9</accession>
<reference evidence="3" key="1">
    <citation type="journal article" date="2020" name="mSystems">
        <title>Genome- and Community-Level Interaction Insights into Carbon Utilization and Element Cycling Functions of Hydrothermarchaeota in Hydrothermal Sediment.</title>
        <authorList>
            <person name="Zhou Z."/>
            <person name="Liu Y."/>
            <person name="Xu W."/>
            <person name="Pan J."/>
            <person name="Luo Z.H."/>
            <person name="Li M."/>
        </authorList>
    </citation>
    <scope>NUCLEOTIDE SEQUENCE [LARGE SCALE GENOMIC DNA]</scope>
    <source>
        <strain evidence="3">SpSt-258</strain>
    </source>
</reference>